<protein>
    <submittedName>
        <fullName evidence="2">Uncharacterized protein</fullName>
    </submittedName>
</protein>
<sequence>MPGRSTRVESDAHFRPFSTPLLQPNTAMRS</sequence>
<dbReference type="STRING" id="395019.BMULJ_01262"/>
<dbReference type="Proteomes" id="UP000008815">
    <property type="component" value="Chromosome 1"/>
</dbReference>
<dbReference type="KEGG" id="bmj:BMULJ_01262"/>
<accession>A0A0H3KDZ6</accession>
<organism evidence="2 3">
    <name type="scientific">Burkholderia multivorans (strain ATCC 17616 / 249)</name>
    <dbReference type="NCBI Taxonomy" id="395019"/>
    <lineage>
        <taxon>Bacteria</taxon>
        <taxon>Pseudomonadati</taxon>
        <taxon>Pseudomonadota</taxon>
        <taxon>Betaproteobacteria</taxon>
        <taxon>Burkholderiales</taxon>
        <taxon>Burkholderiaceae</taxon>
        <taxon>Burkholderia</taxon>
        <taxon>Burkholderia cepacia complex</taxon>
    </lineage>
</organism>
<keyword evidence="3" id="KW-1185">Reference proteome</keyword>
<dbReference type="EMBL" id="AP009385">
    <property type="protein sequence ID" value="BAG43198.1"/>
    <property type="molecule type" value="Genomic_DNA"/>
</dbReference>
<evidence type="ECO:0000313" key="3">
    <source>
        <dbReference type="Proteomes" id="UP000008815"/>
    </source>
</evidence>
<name>A0A0H3KDZ6_BURM1</name>
<dbReference type="HOGENOM" id="CLU_3402527_0_0_4"/>
<reference evidence="2 3" key="1">
    <citation type="submission" date="2007-04" db="EMBL/GenBank/DDBJ databases">
        <title>Complete genome sequence of Burkholderia multivorans ATCC 17616.</title>
        <authorList>
            <person name="Ohtsubo Y."/>
            <person name="Yamashita A."/>
            <person name="Kurokawa K."/>
            <person name="Takami H."/>
            <person name="Yuhara S."/>
            <person name="Nishiyama E."/>
            <person name="Endo R."/>
            <person name="Miyazaki R."/>
            <person name="Ono A."/>
            <person name="Yano K."/>
            <person name="Ito M."/>
            <person name="Sota M."/>
            <person name="Yuji N."/>
            <person name="Hattori M."/>
            <person name="Tsuda M."/>
        </authorList>
    </citation>
    <scope>NUCLEOTIDE SEQUENCE [LARGE SCALE GENOMIC DNA]</scope>
    <source>
        <strain evidence="3">ATCC 17616 / 249</strain>
    </source>
</reference>
<gene>
    <name evidence="2" type="ordered locus">BMULJ_01262</name>
</gene>
<feature type="compositionally biased region" description="Polar residues" evidence="1">
    <location>
        <begin position="20"/>
        <end position="30"/>
    </location>
</feature>
<feature type="region of interest" description="Disordered" evidence="1">
    <location>
        <begin position="1"/>
        <end position="30"/>
    </location>
</feature>
<feature type="compositionally biased region" description="Basic and acidic residues" evidence="1">
    <location>
        <begin position="1"/>
        <end position="14"/>
    </location>
</feature>
<evidence type="ECO:0000313" key="2">
    <source>
        <dbReference type="EMBL" id="BAG43198.1"/>
    </source>
</evidence>
<proteinExistence type="predicted"/>
<dbReference type="AlphaFoldDB" id="A0A0H3KDZ6"/>
<evidence type="ECO:0000256" key="1">
    <source>
        <dbReference type="SAM" id="MobiDB-lite"/>
    </source>
</evidence>